<organism evidence="4 5">
    <name type="scientific">Croceivirga thetidis</name>
    <dbReference type="NCBI Taxonomy" id="2721623"/>
    <lineage>
        <taxon>Bacteria</taxon>
        <taxon>Pseudomonadati</taxon>
        <taxon>Bacteroidota</taxon>
        <taxon>Flavobacteriia</taxon>
        <taxon>Flavobacteriales</taxon>
        <taxon>Flavobacteriaceae</taxon>
        <taxon>Croceivirga</taxon>
    </lineage>
</organism>
<dbReference type="InterPro" id="IPR012338">
    <property type="entry name" value="Beta-lactam/transpept-like"/>
</dbReference>
<accession>A0ABX1GN00</accession>
<dbReference type="PANTHER" id="PTHR46825:SF7">
    <property type="entry name" value="D-ALANYL-D-ALANINE CARBOXYPEPTIDASE"/>
    <property type="match status" value="1"/>
</dbReference>
<keyword evidence="2" id="KW-0732">Signal</keyword>
<evidence type="ECO:0000256" key="1">
    <source>
        <dbReference type="SAM" id="Phobius"/>
    </source>
</evidence>
<keyword evidence="5" id="KW-1185">Reference proteome</keyword>
<dbReference type="InterPro" id="IPR001466">
    <property type="entry name" value="Beta-lactam-related"/>
</dbReference>
<evidence type="ECO:0000313" key="4">
    <source>
        <dbReference type="EMBL" id="NKI30445.1"/>
    </source>
</evidence>
<dbReference type="InterPro" id="IPR050491">
    <property type="entry name" value="AmpC-like"/>
</dbReference>
<evidence type="ECO:0000259" key="3">
    <source>
        <dbReference type="Pfam" id="PF00144"/>
    </source>
</evidence>
<dbReference type="Proteomes" id="UP000718451">
    <property type="component" value="Unassembled WGS sequence"/>
</dbReference>
<evidence type="ECO:0000313" key="5">
    <source>
        <dbReference type="Proteomes" id="UP000718451"/>
    </source>
</evidence>
<feature type="signal peptide" evidence="2">
    <location>
        <begin position="1"/>
        <end position="22"/>
    </location>
</feature>
<feature type="chain" id="PRO_5045735752" evidence="2">
    <location>
        <begin position="23"/>
        <end position="584"/>
    </location>
</feature>
<protein>
    <submittedName>
        <fullName evidence="4">Beta-lactamase family protein</fullName>
    </submittedName>
</protein>
<gene>
    <name evidence="4" type="ORF">HCU67_00700</name>
</gene>
<feature type="transmembrane region" description="Helical" evidence="1">
    <location>
        <begin position="392"/>
        <end position="411"/>
    </location>
</feature>
<feature type="transmembrane region" description="Helical" evidence="1">
    <location>
        <begin position="493"/>
        <end position="515"/>
    </location>
</feature>
<feature type="transmembrane region" description="Helical" evidence="1">
    <location>
        <begin position="364"/>
        <end position="380"/>
    </location>
</feature>
<feature type="transmembrane region" description="Helical" evidence="1">
    <location>
        <begin position="431"/>
        <end position="454"/>
    </location>
</feature>
<keyword evidence="1" id="KW-1133">Transmembrane helix</keyword>
<dbReference type="SUPFAM" id="SSF56601">
    <property type="entry name" value="beta-lactamase/transpeptidase-like"/>
    <property type="match status" value="1"/>
</dbReference>
<dbReference type="Pfam" id="PF00144">
    <property type="entry name" value="Beta-lactamase"/>
    <property type="match status" value="1"/>
</dbReference>
<keyword evidence="1" id="KW-0472">Membrane</keyword>
<sequence>MTQKIFATVLFFLAYTALFSQNLNTQKLDDYFDSLEQRNLIMGSISIAQNGIPIYSRAIGFRSISGETKIKADTVTNYRIWSITKLYTATMITQLIEEGKLSLDTKLSRFYPQIPNAERITIKSMLNHKSGIHDFTQNDTEEDWDATIAEPMTPKFMVAQIAKYPSDFEPNSRFNYSNSNYLLLGYIIEKLDGSPYGTSLGNRIISKLGLQSTYFGVGALDSIDNKANTYAYKKTWFAVDEGEFSGLIPAGAGGIVSTSNDMGLFIQGLFAGKLVSKESLATMIPKNESYGLGIMKTSFQELATGYGHTGGYLASESSLFHYPKQGLSIAFATNGLVIPKEEILDNVLKIYYDKPFGISMNRKLQALLIFCIGLLLFLVVKLKLLASINQSSLLYLGYATALLFWIGSLVASRIHGNHSFIKDGVTKLDEFYSNSGTFMAGIQFIMVFLLLLFFLSAIQKLKLLKLSILPIAPILVLPITLFGSTIFPFPNGLYQIFTNSILLIILGPILVTIFWRKKEVIKFRWQSAACLGLMLGSIFLIFNRPSFPEFIHNHWGIIQRLFYLGWTLWLCFLSYQLLKLKTRQ</sequence>
<reference evidence="4 5" key="1">
    <citation type="submission" date="2020-04" db="EMBL/GenBank/DDBJ databases">
        <authorList>
            <person name="Yoon J."/>
        </authorList>
    </citation>
    <scope>NUCLEOTIDE SEQUENCE [LARGE SCALE GENOMIC DNA]</scope>
    <source>
        <strain evidence="4 5">DJ-13</strain>
    </source>
</reference>
<evidence type="ECO:0000256" key="2">
    <source>
        <dbReference type="SAM" id="SignalP"/>
    </source>
</evidence>
<dbReference type="RefSeq" id="WP_168550692.1">
    <property type="nucleotide sequence ID" value="NZ_JAAWWL010000001.1"/>
</dbReference>
<feature type="transmembrane region" description="Helical" evidence="1">
    <location>
        <begin position="466"/>
        <end position="487"/>
    </location>
</feature>
<name>A0ABX1GN00_9FLAO</name>
<feature type="transmembrane region" description="Helical" evidence="1">
    <location>
        <begin position="557"/>
        <end position="578"/>
    </location>
</feature>
<proteinExistence type="predicted"/>
<keyword evidence="1" id="KW-0812">Transmembrane</keyword>
<comment type="caution">
    <text evidence="4">The sequence shown here is derived from an EMBL/GenBank/DDBJ whole genome shotgun (WGS) entry which is preliminary data.</text>
</comment>
<feature type="domain" description="Beta-lactamase-related" evidence="3">
    <location>
        <begin position="38"/>
        <end position="346"/>
    </location>
</feature>
<feature type="transmembrane region" description="Helical" evidence="1">
    <location>
        <begin position="527"/>
        <end position="545"/>
    </location>
</feature>
<dbReference type="Gene3D" id="3.40.710.10">
    <property type="entry name" value="DD-peptidase/beta-lactamase superfamily"/>
    <property type="match status" value="1"/>
</dbReference>
<dbReference type="EMBL" id="JAAWWL010000001">
    <property type="protein sequence ID" value="NKI30445.1"/>
    <property type="molecule type" value="Genomic_DNA"/>
</dbReference>
<dbReference type="PANTHER" id="PTHR46825">
    <property type="entry name" value="D-ALANYL-D-ALANINE-CARBOXYPEPTIDASE/ENDOPEPTIDASE AMPH"/>
    <property type="match status" value="1"/>
</dbReference>